<organism evidence="8 9">
    <name type="scientific">Acidithiobacillus ferrivorans</name>
    <dbReference type="NCBI Taxonomy" id="160808"/>
    <lineage>
        <taxon>Bacteria</taxon>
        <taxon>Pseudomonadati</taxon>
        <taxon>Pseudomonadota</taxon>
        <taxon>Acidithiobacillia</taxon>
        <taxon>Acidithiobacillales</taxon>
        <taxon>Acidithiobacillaceae</taxon>
        <taxon>Acidithiobacillus</taxon>
    </lineage>
</organism>
<keyword evidence="5" id="KW-0408">Iron</keyword>
<name>A0A1B9BYU6_9PROT</name>
<accession>A0A1B9BYU6</accession>
<proteinExistence type="predicted"/>
<evidence type="ECO:0000259" key="7">
    <source>
        <dbReference type="PROSITE" id="PS51918"/>
    </source>
</evidence>
<evidence type="ECO:0000313" key="9">
    <source>
        <dbReference type="Proteomes" id="UP000093129"/>
    </source>
</evidence>
<sequence>MSVDVPSRRDIIVDNKSILLPAVAGLSQFSTVDYPGHLCAVIYTQGCPCRCRYCHNTSLQPGQGSSVMSWSTVMGWLATRKGLLDAVAFCGGEPTVHKSLLLAIKQVKTLGFNVALHTSGLYPHNFANLLPYLDWVGFDVKSPFAHYPDITRVPGSGGKVKESLERMLSSNISYEIRTTIHNTILSSADLVMMAHELQMIGVSRWVLQRFNKAGCADLELIAGHTEIERDLVARLRINVPNILVR</sequence>
<comment type="caution">
    <text evidence="8">The sequence shown here is derived from an EMBL/GenBank/DDBJ whole genome shotgun (WGS) entry which is preliminary data.</text>
</comment>
<feature type="domain" description="Radical SAM core" evidence="7">
    <location>
        <begin position="32"/>
        <end position="245"/>
    </location>
</feature>
<dbReference type="InterPro" id="IPR013785">
    <property type="entry name" value="Aldolase_TIM"/>
</dbReference>
<dbReference type="RefSeq" id="WP_065413285.1">
    <property type="nucleotide sequence ID" value="NZ_MASQ01000085.1"/>
</dbReference>
<gene>
    <name evidence="8" type="ORF">BBC27_10895</name>
</gene>
<dbReference type="InterPro" id="IPR012840">
    <property type="entry name" value="NrdG2"/>
</dbReference>
<keyword evidence="6" id="KW-0411">Iron-sulfur</keyword>
<dbReference type="PANTHER" id="PTHR30352">
    <property type="entry name" value="PYRUVATE FORMATE-LYASE-ACTIVATING ENZYME"/>
    <property type="match status" value="1"/>
</dbReference>
<dbReference type="InterPro" id="IPR034457">
    <property type="entry name" value="Organic_radical-activating"/>
</dbReference>
<evidence type="ECO:0000256" key="1">
    <source>
        <dbReference type="ARBA" id="ARBA00001966"/>
    </source>
</evidence>
<dbReference type="GO" id="GO:0051539">
    <property type="term" value="F:4 iron, 4 sulfur cluster binding"/>
    <property type="evidence" value="ECO:0007669"/>
    <property type="project" value="UniProtKB-KW"/>
</dbReference>
<protein>
    <submittedName>
        <fullName evidence="8">Anaerobic ribonucleoside-triphosphate reductase activating protein</fullName>
    </submittedName>
</protein>
<dbReference type="GO" id="GO:0046872">
    <property type="term" value="F:metal ion binding"/>
    <property type="evidence" value="ECO:0007669"/>
    <property type="project" value="UniProtKB-KW"/>
</dbReference>
<dbReference type="EMBL" id="MASQ01000085">
    <property type="protein sequence ID" value="OCB02886.1"/>
    <property type="molecule type" value="Genomic_DNA"/>
</dbReference>
<dbReference type="PROSITE" id="PS51918">
    <property type="entry name" value="RADICAL_SAM"/>
    <property type="match status" value="1"/>
</dbReference>
<dbReference type="GO" id="GO:0003824">
    <property type="term" value="F:catalytic activity"/>
    <property type="evidence" value="ECO:0007669"/>
    <property type="project" value="InterPro"/>
</dbReference>
<dbReference type="Proteomes" id="UP000093129">
    <property type="component" value="Unassembled WGS sequence"/>
</dbReference>
<keyword evidence="4" id="KW-0479">Metal-binding</keyword>
<evidence type="ECO:0000256" key="6">
    <source>
        <dbReference type="ARBA" id="ARBA00023014"/>
    </source>
</evidence>
<dbReference type="NCBIfam" id="TIGR02495">
    <property type="entry name" value="NrdG2"/>
    <property type="match status" value="1"/>
</dbReference>
<keyword evidence="2" id="KW-0004">4Fe-4S</keyword>
<dbReference type="PANTHER" id="PTHR30352:SF13">
    <property type="entry name" value="GLYCYL-RADICAL ENZYME ACTIVATING ENZYME YJJW-RELATED"/>
    <property type="match status" value="1"/>
</dbReference>
<keyword evidence="3" id="KW-0949">S-adenosyl-L-methionine</keyword>
<dbReference type="Gene3D" id="3.20.20.70">
    <property type="entry name" value="Aldolase class I"/>
    <property type="match status" value="1"/>
</dbReference>
<evidence type="ECO:0000313" key="8">
    <source>
        <dbReference type="EMBL" id="OCB02886.1"/>
    </source>
</evidence>
<comment type="cofactor">
    <cofactor evidence="1">
        <name>[4Fe-4S] cluster</name>
        <dbReference type="ChEBI" id="CHEBI:49883"/>
    </cofactor>
</comment>
<evidence type="ECO:0000256" key="4">
    <source>
        <dbReference type="ARBA" id="ARBA00022723"/>
    </source>
</evidence>
<evidence type="ECO:0000256" key="2">
    <source>
        <dbReference type="ARBA" id="ARBA00022485"/>
    </source>
</evidence>
<dbReference type="CDD" id="cd01335">
    <property type="entry name" value="Radical_SAM"/>
    <property type="match status" value="1"/>
</dbReference>
<evidence type="ECO:0000256" key="5">
    <source>
        <dbReference type="ARBA" id="ARBA00023004"/>
    </source>
</evidence>
<dbReference type="InterPro" id="IPR007197">
    <property type="entry name" value="rSAM"/>
</dbReference>
<dbReference type="InterPro" id="IPR058240">
    <property type="entry name" value="rSAM_sf"/>
</dbReference>
<dbReference type="SFLD" id="SFLDG01094">
    <property type="entry name" value="Uncharacterised_Radical_SAM_Su"/>
    <property type="match status" value="1"/>
</dbReference>
<evidence type="ECO:0000256" key="3">
    <source>
        <dbReference type="ARBA" id="ARBA00022691"/>
    </source>
</evidence>
<reference evidence="8 9" key="1">
    <citation type="submission" date="2016-07" db="EMBL/GenBank/DDBJ databases">
        <title>Draft genome of a psychrotolerant acidophile Acidithiobacillus ferrivorans strain YL15.</title>
        <authorList>
            <person name="Peng T."/>
            <person name="Ma L."/>
            <person name="Nan M."/>
            <person name="An N."/>
            <person name="Wang M."/>
            <person name="Qiu G."/>
            <person name="Zeng W."/>
        </authorList>
    </citation>
    <scope>NUCLEOTIDE SEQUENCE [LARGE SCALE GENOMIC DNA]</scope>
    <source>
        <strain evidence="8 9">YL15</strain>
    </source>
</reference>
<dbReference type="SFLD" id="SFLDS00029">
    <property type="entry name" value="Radical_SAM"/>
    <property type="match status" value="1"/>
</dbReference>
<dbReference type="AlphaFoldDB" id="A0A1B9BYU6"/>
<dbReference type="Pfam" id="PF04055">
    <property type="entry name" value="Radical_SAM"/>
    <property type="match status" value="1"/>
</dbReference>
<dbReference type="SUPFAM" id="SSF102114">
    <property type="entry name" value="Radical SAM enzymes"/>
    <property type="match status" value="1"/>
</dbReference>